<evidence type="ECO:0000259" key="1">
    <source>
        <dbReference type="Pfam" id="PF09359"/>
    </source>
</evidence>
<evidence type="ECO:0000313" key="3">
    <source>
        <dbReference type="Proteomes" id="UP001595533"/>
    </source>
</evidence>
<name>A0ABV7JA65_9GAMM</name>
<accession>A0ABV7JA65</accession>
<sequence>MDAIKEHFLRYEFKYILNDELRDQVEDELNHFMQLDPFVVGRPDHKYLVRSLYFDDPHYSFYYEKTDGLMHRQKFRIRTYTDQYQSDVPIMLELKGRYNNFVYKHRTVINHDAGSKDDVFALTEQIANKDNNPVYEQFIYDQFRKQIKPVMLIDYQRRAYQSKFDYEFRITFDGELYGTETTRLFPDTAVKRRKLIDGFTIMEVKFRKHVPPWFHRIMIKYQLKRLSISKYCTGMESTQLIEDLED</sequence>
<dbReference type="EMBL" id="JBHRTS010000006">
    <property type="protein sequence ID" value="MFC3195018.1"/>
    <property type="molecule type" value="Genomic_DNA"/>
</dbReference>
<dbReference type="CDD" id="cd07750">
    <property type="entry name" value="PolyPPase_VTC_like"/>
    <property type="match status" value="1"/>
</dbReference>
<dbReference type="InterPro" id="IPR018966">
    <property type="entry name" value="VTC_domain"/>
</dbReference>
<dbReference type="RefSeq" id="WP_077411972.1">
    <property type="nucleotide sequence ID" value="NZ_JBHRTS010000006.1"/>
</dbReference>
<protein>
    <submittedName>
        <fullName evidence="2">Polyphosphate polymerase domain-containing protein</fullName>
    </submittedName>
</protein>
<organism evidence="2 3">
    <name type="scientific">Marinicella sediminis</name>
    <dbReference type="NCBI Taxonomy" id="1792834"/>
    <lineage>
        <taxon>Bacteria</taxon>
        <taxon>Pseudomonadati</taxon>
        <taxon>Pseudomonadota</taxon>
        <taxon>Gammaproteobacteria</taxon>
        <taxon>Lysobacterales</taxon>
        <taxon>Marinicellaceae</taxon>
        <taxon>Marinicella</taxon>
    </lineage>
</organism>
<comment type="caution">
    <text evidence="2">The sequence shown here is derived from an EMBL/GenBank/DDBJ whole genome shotgun (WGS) entry which is preliminary data.</text>
</comment>
<dbReference type="Gene3D" id="3.20.100.30">
    <property type="entry name" value="VTC, catalytic tunnel domain"/>
    <property type="match status" value="1"/>
</dbReference>
<dbReference type="Proteomes" id="UP001595533">
    <property type="component" value="Unassembled WGS sequence"/>
</dbReference>
<keyword evidence="3" id="KW-1185">Reference proteome</keyword>
<reference evidence="3" key="1">
    <citation type="journal article" date="2019" name="Int. J. Syst. Evol. Microbiol.">
        <title>The Global Catalogue of Microorganisms (GCM) 10K type strain sequencing project: providing services to taxonomists for standard genome sequencing and annotation.</title>
        <authorList>
            <consortium name="The Broad Institute Genomics Platform"/>
            <consortium name="The Broad Institute Genome Sequencing Center for Infectious Disease"/>
            <person name="Wu L."/>
            <person name="Ma J."/>
        </authorList>
    </citation>
    <scope>NUCLEOTIDE SEQUENCE [LARGE SCALE GENOMIC DNA]</scope>
    <source>
        <strain evidence="3">KCTC 42953</strain>
    </source>
</reference>
<gene>
    <name evidence="2" type="ORF">ACFODZ_12270</name>
</gene>
<proteinExistence type="predicted"/>
<evidence type="ECO:0000313" key="2">
    <source>
        <dbReference type="EMBL" id="MFC3195018.1"/>
    </source>
</evidence>
<feature type="domain" description="VTC" evidence="1">
    <location>
        <begin position="10"/>
        <end position="237"/>
    </location>
</feature>
<dbReference type="InterPro" id="IPR042267">
    <property type="entry name" value="VTC_sf"/>
</dbReference>
<dbReference type="Pfam" id="PF09359">
    <property type="entry name" value="VTC"/>
    <property type="match status" value="1"/>
</dbReference>